<protein>
    <submittedName>
        <fullName evidence="2">Uncharacterized protein</fullName>
    </submittedName>
</protein>
<accession>A0A9P5SL49</accession>
<evidence type="ECO:0000313" key="3">
    <source>
        <dbReference type="Proteomes" id="UP000696485"/>
    </source>
</evidence>
<dbReference type="Proteomes" id="UP000696485">
    <property type="component" value="Unassembled WGS sequence"/>
</dbReference>
<name>A0A9P5SL49_9FUNG</name>
<feature type="region of interest" description="Disordered" evidence="1">
    <location>
        <begin position="176"/>
        <end position="195"/>
    </location>
</feature>
<evidence type="ECO:0000313" key="2">
    <source>
        <dbReference type="EMBL" id="KAF9332211.1"/>
    </source>
</evidence>
<sequence>MVLVTSLTVSTLIQRILTTLPNLRYFTQDFVGKAMPYDEVYGPYGKLEIRNLVASPWVCSGLELLCVSLGSRSVADGVDETPQERRDKIRRVYKQLGALTQLKQLMLACDVLDEDLFSSSEVAELDFTFETGLREMEPCLRHLVGLSISRVQGVRFGEPEGQWVKERALRLVHLEDQPQEEVDDLDDDSGASDEE</sequence>
<proteinExistence type="predicted"/>
<feature type="compositionally biased region" description="Acidic residues" evidence="1">
    <location>
        <begin position="177"/>
        <end position="195"/>
    </location>
</feature>
<reference evidence="2" key="1">
    <citation type="journal article" date="2020" name="Fungal Divers.">
        <title>Resolving the Mortierellaceae phylogeny through synthesis of multi-gene phylogenetics and phylogenomics.</title>
        <authorList>
            <person name="Vandepol N."/>
            <person name="Liber J."/>
            <person name="Desiro A."/>
            <person name="Na H."/>
            <person name="Kennedy M."/>
            <person name="Barry K."/>
            <person name="Grigoriev I.V."/>
            <person name="Miller A.N."/>
            <person name="O'Donnell K."/>
            <person name="Stajich J.E."/>
            <person name="Bonito G."/>
        </authorList>
    </citation>
    <scope>NUCLEOTIDE SEQUENCE</scope>
    <source>
        <strain evidence="2">NVP1</strain>
    </source>
</reference>
<comment type="caution">
    <text evidence="2">The sequence shown here is derived from an EMBL/GenBank/DDBJ whole genome shotgun (WGS) entry which is preliminary data.</text>
</comment>
<dbReference type="AlphaFoldDB" id="A0A9P5SL49"/>
<organism evidence="2 3">
    <name type="scientific">Podila minutissima</name>
    <dbReference type="NCBI Taxonomy" id="64525"/>
    <lineage>
        <taxon>Eukaryota</taxon>
        <taxon>Fungi</taxon>
        <taxon>Fungi incertae sedis</taxon>
        <taxon>Mucoromycota</taxon>
        <taxon>Mortierellomycotina</taxon>
        <taxon>Mortierellomycetes</taxon>
        <taxon>Mortierellales</taxon>
        <taxon>Mortierellaceae</taxon>
        <taxon>Podila</taxon>
    </lineage>
</organism>
<evidence type="ECO:0000256" key="1">
    <source>
        <dbReference type="SAM" id="MobiDB-lite"/>
    </source>
</evidence>
<keyword evidence="3" id="KW-1185">Reference proteome</keyword>
<gene>
    <name evidence="2" type="ORF">BG006_004924</name>
</gene>
<dbReference type="EMBL" id="JAAAUY010000274">
    <property type="protein sequence ID" value="KAF9332211.1"/>
    <property type="molecule type" value="Genomic_DNA"/>
</dbReference>